<dbReference type="GO" id="GO:0032259">
    <property type="term" value="P:methylation"/>
    <property type="evidence" value="ECO:0007669"/>
    <property type="project" value="UniProtKB-KW"/>
</dbReference>
<dbReference type="Proteomes" id="UP000625711">
    <property type="component" value="Unassembled WGS sequence"/>
</dbReference>
<dbReference type="InterPro" id="IPR051259">
    <property type="entry name" value="rRNA_Methyltransferase"/>
</dbReference>
<dbReference type="GO" id="GO:0006396">
    <property type="term" value="P:RNA processing"/>
    <property type="evidence" value="ECO:0007669"/>
    <property type="project" value="InterPro"/>
</dbReference>
<name>A0A834MDU7_RHYFE</name>
<dbReference type="InterPro" id="IPR029028">
    <property type="entry name" value="Alpha/beta_knot_MTases"/>
</dbReference>
<organism evidence="4 5">
    <name type="scientific">Rhynchophorus ferrugineus</name>
    <name type="common">Red palm weevil</name>
    <name type="synonym">Curculio ferrugineus</name>
    <dbReference type="NCBI Taxonomy" id="354439"/>
    <lineage>
        <taxon>Eukaryota</taxon>
        <taxon>Metazoa</taxon>
        <taxon>Ecdysozoa</taxon>
        <taxon>Arthropoda</taxon>
        <taxon>Hexapoda</taxon>
        <taxon>Insecta</taxon>
        <taxon>Pterygota</taxon>
        <taxon>Neoptera</taxon>
        <taxon>Endopterygota</taxon>
        <taxon>Coleoptera</taxon>
        <taxon>Polyphaga</taxon>
        <taxon>Cucujiformia</taxon>
        <taxon>Curculionidae</taxon>
        <taxon>Dryophthorinae</taxon>
        <taxon>Rhynchophorus</taxon>
    </lineage>
</organism>
<accession>A0A834MDU7</accession>
<evidence type="ECO:0000313" key="5">
    <source>
        <dbReference type="Proteomes" id="UP000625711"/>
    </source>
</evidence>
<proteinExistence type="predicted"/>
<dbReference type="AlphaFoldDB" id="A0A834MDU7"/>
<dbReference type="GO" id="GO:0003723">
    <property type="term" value="F:RNA binding"/>
    <property type="evidence" value="ECO:0007669"/>
    <property type="project" value="InterPro"/>
</dbReference>
<keyword evidence="1" id="KW-0489">Methyltransferase</keyword>
<dbReference type="InterPro" id="IPR029026">
    <property type="entry name" value="tRNA_m1G_MTases_N"/>
</dbReference>
<protein>
    <recommendedName>
        <fullName evidence="3">tRNA/rRNA methyltransferase SpoU type domain-containing protein</fullName>
    </recommendedName>
</protein>
<keyword evidence="5" id="KW-1185">Reference proteome</keyword>
<sequence>MLFSTEKGITHPENQTVFDLVTCPVFILPEQLYKQISPLVQSTPLMAIIDLPKINFTWQGNVDTLILDCVQDPGNVGTLLRSAAAVGIQQVLTTTGTASLWSPRVLRAAMGAHFSLKLYEHIAYEQIIHHFSIPIYATSSHQPTSIYQLNLKTPCAWILGNEGQGVHTQLLEQSHSVTIPQPGGQESLNVAIAGSVCLFEMMR</sequence>
<dbReference type="GO" id="GO:0008173">
    <property type="term" value="F:RNA methyltransferase activity"/>
    <property type="evidence" value="ECO:0007669"/>
    <property type="project" value="InterPro"/>
</dbReference>
<dbReference type="Gene3D" id="3.40.1280.10">
    <property type="match status" value="1"/>
</dbReference>
<dbReference type="EMBL" id="JAACXV010008064">
    <property type="protein sequence ID" value="KAF7276210.1"/>
    <property type="molecule type" value="Genomic_DNA"/>
</dbReference>
<keyword evidence="2" id="KW-0808">Transferase</keyword>
<evidence type="ECO:0000256" key="1">
    <source>
        <dbReference type="ARBA" id="ARBA00022603"/>
    </source>
</evidence>
<feature type="non-terminal residue" evidence="4">
    <location>
        <position position="203"/>
    </location>
</feature>
<evidence type="ECO:0000313" key="4">
    <source>
        <dbReference type="EMBL" id="KAF7276210.1"/>
    </source>
</evidence>
<reference evidence="4" key="1">
    <citation type="submission" date="2020-08" db="EMBL/GenBank/DDBJ databases">
        <title>Genome sequencing and assembly of the red palm weevil Rhynchophorus ferrugineus.</title>
        <authorList>
            <person name="Dias G.B."/>
            <person name="Bergman C.M."/>
            <person name="Manee M."/>
        </authorList>
    </citation>
    <scope>NUCLEOTIDE SEQUENCE</scope>
    <source>
        <strain evidence="4">AA-2017</strain>
        <tissue evidence="4">Whole larva</tissue>
    </source>
</reference>
<dbReference type="PANTHER" id="PTHR43191:SF2">
    <property type="entry name" value="RRNA METHYLTRANSFERASE 3, MITOCHONDRIAL"/>
    <property type="match status" value="1"/>
</dbReference>
<dbReference type="InterPro" id="IPR001537">
    <property type="entry name" value="SpoU_MeTrfase"/>
</dbReference>
<dbReference type="SUPFAM" id="SSF75217">
    <property type="entry name" value="alpha/beta knot"/>
    <property type="match status" value="1"/>
</dbReference>
<dbReference type="OrthoDB" id="270651at2759"/>
<dbReference type="PANTHER" id="PTHR43191">
    <property type="entry name" value="RRNA METHYLTRANSFERASE 3"/>
    <property type="match status" value="1"/>
</dbReference>
<gene>
    <name evidence="4" type="ORF">GWI33_010815</name>
</gene>
<comment type="caution">
    <text evidence="4">The sequence shown here is derived from an EMBL/GenBank/DDBJ whole genome shotgun (WGS) entry which is preliminary data.</text>
</comment>
<dbReference type="Pfam" id="PF00588">
    <property type="entry name" value="SpoU_methylase"/>
    <property type="match status" value="1"/>
</dbReference>
<evidence type="ECO:0000256" key="2">
    <source>
        <dbReference type="ARBA" id="ARBA00022679"/>
    </source>
</evidence>
<dbReference type="CDD" id="cd18095">
    <property type="entry name" value="SpoU-like_rRNA-MTase"/>
    <property type="match status" value="1"/>
</dbReference>
<feature type="domain" description="tRNA/rRNA methyltransferase SpoU type" evidence="3">
    <location>
        <begin position="65"/>
        <end position="199"/>
    </location>
</feature>
<evidence type="ECO:0000259" key="3">
    <source>
        <dbReference type="Pfam" id="PF00588"/>
    </source>
</evidence>